<evidence type="ECO:0000313" key="4">
    <source>
        <dbReference type="EMBL" id="GAG09797.1"/>
    </source>
</evidence>
<organism evidence="4">
    <name type="scientific">marine sediment metagenome</name>
    <dbReference type="NCBI Taxonomy" id="412755"/>
    <lineage>
        <taxon>unclassified sequences</taxon>
        <taxon>metagenomes</taxon>
        <taxon>ecological metagenomes</taxon>
    </lineage>
</organism>
<dbReference type="PANTHER" id="PTHR43432">
    <property type="entry name" value="SLR0285 PROTEIN"/>
    <property type="match status" value="1"/>
</dbReference>
<feature type="non-terminal residue" evidence="4">
    <location>
        <position position="141"/>
    </location>
</feature>
<dbReference type="Gene3D" id="3.80.30.30">
    <property type="match status" value="1"/>
</dbReference>
<proteinExistence type="predicted"/>
<dbReference type="PANTHER" id="PTHR43432:SF3">
    <property type="entry name" value="SLR0285 PROTEIN"/>
    <property type="match status" value="1"/>
</dbReference>
<accession>X0VEW9</accession>
<dbReference type="GO" id="GO:0051536">
    <property type="term" value="F:iron-sulfur cluster binding"/>
    <property type="evidence" value="ECO:0007669"/>
    <property type="project" value="UniProtKB-KW"/>
</dbReference>
<keyword evidence="1" id="KW-0479">Metal-binding</keyword>
<comment type="caution">
    <text evidence="4">The sequence shown here is derived from an EMBL/GenBank/DDBJ whole genome shotgun (WGS) entry which is preliminary data.</text>
</comment>
<gene>
    <name evidence="4" type="ORF">S01H1_39036</name>
</gene>
<keyword evidence="3" id="KW-0411">Iron-sulfur</keyword>
<evidence type="ECO:0000256" key="3">
    <source>
        <dbReference type="ARBA" id="ARBA00023014"/>
    </source>
</evidence>
<name>X0VEW9_9ZZZZ</name>
<protein>
    <recommendedName>
        <fullName evidence="5">Radical SAM core domain-containing protein</fullName>
    </recommendedName>
</protein>
<reference evidence="4" key="1">
    <citation type="journal article" date="2014" name="Front. Microbiol.">
        <title>High frequency of phylogenetically diverse reductive dehalogenase-homologous genes in deep subseafloor sedimentary metagenomes.</title>
        <authorList>
            <person name="Kawai M."/>
            <person name="Futagami T."/>
            <person name="Toyoda A."/>
            <person name="Takaki Y."/>
            <person name="Nishi S."/>
            <person name="Hori S."/>
            <person name="Arai W."/>
            <person name="Tsubouchi T."/>
            <person name="Morono Y."/>
            <person name="Uchiyama I."/>
            <person name="Ito T."/>
            <person name="Fujiyama A."/>
            <person name="Inagaki F."/>
            <person name="Takami H."/>
        </authorList>
    </citation>
    <scope>NUCLEOTIDE SEQUENCE</scope>
    <source>
        <strain evidence="4">Expedition CK06-06</strain>
    </source>
</reference>
<evidence type="ECO:0000256" key="1">
    <source>
        <dbReference type="ARBA" id="ARBA00022723"/>
    </source>
</evidence>
<evidence type="ECO:0000256" key="2">
    <source>
        <dbReference type="ARBA" id="ARBA00023004"/>
    </source>
</evidence>
<evidence type="ECO:0008006" key="5">
    <source>
        <dbReference type="Google" id="ProtNLM"/>
    </source>
</evidence>
<dbReference type="GO" id="GO:0046872">
    <property type="term" value="F:metal ion binding"/>
    <property type="evidence" value="ECO:0007669"/>
    <property type="project" value="UniProtKB-KW"/>
</dbReference>
<keyword evidence="2" id="KW-0408">Iron</keyword>
<sequence length="141" mass="15615">METLLKVGIGVQFVTKAIVPTNFVTLFAKYSSLVCAQVGLTCVDDNIRKIFEPRTARVFEKLSTLQKLVEIGVTTGARADPLIFGVMDSDKSLSDLFSAISGIGVKEIAIGYLFLRPAIRKSLQRNIKDEQLLYELLKPYS</sequence>
<dbReference type="EMBL" id="BARS01024600">
    <property type="protein sequence ID" value="GAG09797.1"/>
    <property type="molecule type" value="Genomic_DNA"/>
</dbReference>
<dbReference type="InterPro" id="IPR040086">
    <property type="entry name" value="MJ0683-like"/>
</dbReference>
<dbReference type="AlphaFoldDB" id="X0VEW9"/>